<gene>
    <name evidence="1" type="ORF">NIES267_63900</name>
</gene>
<keyword evidence="2" id="KW-1185">Reference proteome</keyword>
<name>A0A1Z4M050_9CYAN</name>
<protein>
    <submittedName>
        <fullName evidence="1">Uncharacterized protein</fullName>
    </submittedName>
</protein>
<dbReference type="EMBL" id="AP018227">
    <property type="protein sequence ID" value="BAY86879.1"/>
    <property type="molecule type" value="Genomic_DNA"/>
</dbReference>
<evidence type="ECO:0000313" key="1">
    <source>
        <dbReference type="EMBL" id="BAY86879.1"/>
    </source>
</evidence>
<dbReference type="Proteomes" id="UP000218418">
    <property type="component" value="Chromosome"/>
</dbReference>
<accession>A0A1Z4M050</accession>
<proteinExistence type="predicted"/>
<reference evidence="1 2" key="1">
    <citation type="submission" date="2017-06" db="EMBL/GenBank/DDBJ databases">
        <title>Genome sequencing of cyanobaciteial culture collection at National Institute for Environmental Studies (NIES).</title>
        <authorList>
            <person name="Hirose Y."/>
            <person name="Shimura Y."/>
            <person name="Fujisawa T."/>
            <person name="Nakamura Y."/>
            <person name="Kawachi M."/>
        </authorList>
    </citation>
    <scope>NUCLEOTIDE SEQUENCE [LARGE SCALE GENOMIC DNA]</scope>
    <source>
        <strain evidence="1 2">NIES-267</strain>
    </source>
</reference>
<dbReference type="OrthoDB" id="522615at2"/>
<evidence type="ECO:0000313" key="2">
    <source>
        <dbReference type="Proteomes" id="UP000218418"/>
    </source>
</evidence>
<sequence>MSHKFSFLQAFAGYYSWQHKLLNRCRREKLLKNLPVSLRAAYNQQVPNIRLLPNTSESGTHICQVAGFSQIASDFSLLVDADSAYKYYGLVADKFFSVTSEYLSQYNIQHLKKYFTQLCLGWGFFKYEYLLQHLNFASIKYFSFRKEYWFVADLPSTHRNIYQSFRFSQNCN</sequence>
<organism evidence="1 2">
    <name type="scientific">Calothrix parasitica NIES-267</name>
    <dbReference type="NCBI Taxonomy" id="1973488"/>
    <lineage>
        <taxon>Bacteria</taxon>
        <taxon>Bacillati</taxon>
        <taxon>Cyanobacteriota</taxon>
        <taxon>Cyanophyceae</taxon>
        <taxon>Nostocales</taxon>
        <taxon>Calotrichaceae</taxon>
        <taxon>Calothrix</taxon>
    </lineage>
</organism>
<dbReference type="AlphaFoldDB" id="A0A1Z4M050"/>